<dbReference type="NCBIfam" id="TIGR00275">
    <property type="entry name" value="aminoacetone oxidase family FAD-binding enzyme"/>
    <property type="match status" value="1"/>
</dbReference>
<dbReference type="EMBL" id="PYLO01000001">
    <property type="protein sequence ID" value="PST38627.1"/>
    <property type="molecule type" value="Genomic_DNA"/>
</dbReference>
<dbReference type="InterPro" id="IPR004792">
    <property type="entry name" value="BaiN-like"/>
</dbReference>
<dbReference type="AlphaFoldDB" id="A0A2T3FTM8"/>
<dbReference type="InterPro" id="IPR023166">
    <property type="entry name" value="BaiN-like_dom_sf"/>
</dbReference>
<keyword evidence="7" id="KW-1185">Reference proteome</keyword>
<reference evidence="6 7" key="1">
    <citation type="submission" date="2018-03" db="EMBL/GenBank/DDBJ databases">
        <title>Lachnoclostridium SNUG30386 gen.nov., sp.nov., isolated from human faeces.</title>
        <authorList>
            <person name="Seo B."/>
            <person name="Jeon K."/>
            <person name="Ko G."/>
        </authorList>
    </citation>
    <scope>NUCLEOTIDE SEQUENCE [LARGE SCALE GENOMIC DNA]</scope>
    <source>
        <strain evidence="6 7">SNUG30386</strain>
    </source>
</reference>
<dbReference type="Pfam" id="PF03486">
    <property type="entry name" value="HI0933_like"/>
    <property type="match status" value="1"/>
</dbReference>
<sequence length="414" mass="45220">MSQNKVIIVGAGAAGMTAAIFAAREGAQVVLLEHKDRVGKKILSTGNGRCNLSNRLQEPFCYRSGQPDFPWKALGAFTLPMTLEYFEDLGVLTRERGGYLYPYSGQASAVLDALRLGLARESVQVVTECEVFSITPREDAKHRFEVKTSQGSFSGETLILACGSKAAPGTGSDGSGYKLAKRLGHHIIKPLPALVQLRCPEKFFKQLAGVRADASVILYSDGRKLAEDKGEVQLTDYGISGIPVFQVSRFAARALNEGRDVRAVLNFYPECPETETRRILKERSERLKERQVEDFFSGWIHKKLAALFLKQAGIRPDRTVGSLTEAQIQTLGDLLCRFEVSVNGTNSFEQAQICCGGVDVREVDAQTMESKKVKGLYFAGEILDVDGICGGYNLQWAWSSGAAAGKCAGRESDK</sequence>
<protein>
    <submittedName>
        <fullName evidence="6">Aminoacetone oxidase family FAD-binding enzyme</fullName>
    </submittedName>
</protein>
<evidence type="ECO:0000313" key="6">
    <source>
        <dbReference type="EMBL" id="PST38627.1"/>
    </source>
</evidence>
<gene>
    <name evidence="6" type="ORF">C7U56_01315</name>
</gene>
<feature type="domain" description="RsdA/BaiN/AoA(So)-like Rossmann fold-like" evidence="4">
    <location>
        <begin position="5"/>
        <end position="406"/>
    </location>
</feature>
<evidence type="ECO:0000256" key="3">
    <source>
        <dbReference type="ARBA" id="ARBA00022827"/>
    </source>
</evidence>
<dbReference type="InterPro" id="IPR057661">
    <property type="entry name" value="RsdA/BaiN/AoA(So)_Rossmann"/>
</dbReference>
<dbReference type="RefSeq" id="WP_106999839.1">
    <property type="nucleotide sequence ID" value="NZ_PYLO01000001.1"/>
</dbReference>
<evidence type="ECO:0000259" key="5">
    <source>
        <dbReference type="Pfam" id="PF22780"/>
    </source>
</evidence>
<dbReference type="SUPFAM" id="SSF160996">
    <property type="entry name" value="HI0933 insert domain-like"/>
    <property type="match status" value="1"/>
</dbReference>
<dbReference type="Gene3D" id="2.40.30.10">
    <property type="entry name" value="Translation factors"/>
    <property type="match status" value="1"/>
</dbReference>
<dbReference type="SUPFAM" id="SSF51905">
    <property type="entry name" value="FAD/NAD(P)-binding domain"/>
    <property type="match status" value="1"/>
</dbReference>
<organism evidence="6 7">
    <name type="scientific">Clostridium fessum</name>
    <dbReference type="NCBI Taxonomy" id="2126740"/>
    <lineage>
        <taxon>Bacteria</taxon>
        <taxon>Bacillati</taxon>
        <taxon>Bacillota</taxon>
        <taxon>Clostridia</taxon>
        <taxon>Eubacteriales</taxon>
        <taxon>Clostridiaceae</taxon>
        <taxon>Clostridium</taxon>
    </lineage>
</organism>
<feature type="domain" description="RsdA/BaiN/AoA(So)-like insert" evidence="5">
    <location>
        <begin position="192"/>
        <end position="353"/>
    </location>
</feature>
<dbReference type="PRINTS" id="PR00411">
    <property type="entry name" value="PNDRDTASEI"/>
</dbReference>
<name>A0A2T3FTM8_9CLOT</name>
<keyword evidence="3" id="KW-0274">FAD</keyword>
<dbReference type="PANTHER" id="PTHR42887:SF2">
    <property type="entry name" value="OS12G0638800 PROTEIN"/>
    <property type="match status" value="1"/>
</dbReference>
<keyword evidence="2" id="KW-0285">Flavoprotein</keyword>
<dbReference type="PRINTS" id="PR00368">
    <property type="entry name" value="FADPNR"/>
</dbReference>
<evidence type="ECO:0000313" key="7">
    <source>
        <dbReference type="Proteomes" id="UP000241048"/>
    </source>
</evidence>
<dbReference type="Gene3D" id="1.10.8.260">
    <property type="entry name" value="HI0933 insert domain-like"/>
    <property type="match status" value="1"/>
</dbReference>
<accession>A0A2T3FTM8</accession>
<dbReference type="Pfam" id="PF22780">
    <property type="entry name" value="HI0933_like_1st"/>
    <property type="match status" value="1"/>
</dbReference>
<proteinExistence type="predicted"/>
<evidence type="ECO:0000256" key="2">
    <source>
        <dbReference type="ARBA" id="ARBA00022630"/>
    </source>
</evidence>
<dbReference type="Proteomes" id="UP000241048">
    <property type="component" value="Unassembled WGS sequence"/>
</dbReference>
<dbReference type="InterPro" id="IPR055178">
    <property type="entry name" value="RsdA/BaiN/AoA(So)-like_dom"/>
</dbReference>
<comment type="cofactor">
    <cofactor evidence="1">
        <name>FAD</name>
        <dbReference type="ChEBI" id="CHEBI:57692"/>
    </cofactor>
</comment>
<dbReference type="InterPro" id="IPR036188">
    <property type="entry name" value="FAD/NAD-bd_sf"/>
</dbReference>
<comment type="caution">
    <text evidence="6">The sequence shown here is derived from an EMBL/GenBank/DDBJ whole genome shotgun (WGS) entry which is preliminary data.</text>
</comment>
<dbReference type="Gene3D" id="3.50.50.60">
    <property type="entry name" value="FAD/NAD(P)-binding domain"/>
    <property type="match status" value="1"/>
</dbReference>
<evidence type="ECO:0000259" key="4">
    <source>
        <dbReference type="Pfam" id="PF03486"/>
    </source>
</evidence>
<dbReference type="PANTHER" id="PTHR42887">
    <property type="entry name" value="OS12G0638800 PROTEIN"/>
    <property type="match status" value="1"/>
</dbReference>
<evidence type="ECO:0000256" key="1">
    <source>
        <dbReference type="ARBA" id="ARBA00001974"/>
    </source>
</evidence>